<dbReference type="InterPro" id="IPR036047">
    <property type="entry name" value="F-box-like_dom_sf"/>
</dbReference>
<dbReference type="PANTHER" id="PTHR19855:SF16">
    <property type="entry name" value="F-BOX AND WD REPEAT DOMAIN CONTAINING 8"/>
    <property type="match status" value="1"/>
</dbReference>
<evidence type="ECO:0000256" key="1">
    <source>
        <dbReference type="PROSITE-ProRule" id="PRU00221"/>
    </source>
</evidence>
<evidence type="ECO:0000259" key="3">
    <source>
        <dbReference type="PROSITE" id="PS50181"/>
    </source>
</evidence>
<dbReference type="InterPro" id="IPR001810">
    <property type="entry name" value="F-box_dom"/>
</dbReference>
<evidence type="ECO:0000313" key="5">
    <source>
        <dbReference type="RefSeq" id="XP_005110146.1"/>
    </source>
</evidence>
<evidence type="ECO:0000313" key="4">
    <source>
        <dbReference type="Proteomes" id="UP000694888"/>
    </source>
</evidence>
<evidence type="ECO:0000256" key="2">
    <source>
        <dbReference type="SAM" id="MobiDB-lite"/>
    </source>
</evidence>
<feature type="domain" description="F-box" evidence="3">
    <location>
        <begin position="208"/>
        <end position="254"/>
    </location>
</feature>
<feature type="region of interest" description="Disordered" evidence="2">
    <location>
        <begin position="1"/>
        <end position="94"/>
    </location>
</feature>
<feature type="compositionally biased region" description="Polar residues" evidence="2">
    <location>
        <begin position="65"/>
        <end position="76"/>
    </location>
</feature>
<dbReference type="PANTHER" id="PTHR19855">
    <property type="entry name" value="WD40 REPEAT PROTEIN 12, 37"/>
    <property type="match status" value="1"/>
</dbReference>
<dbReference type="RefSeq" id="XP_005110146.1">
    <property type="nucleotide sequence ID" value="XM_005110089.3"/>
</dbReference>
<dbReference type="PROSITE" id="PS50181">
    <property type="entry name" value="FBOX"/>
    <property type="match status" value="1"/>
</dbReference>
<proteinExistence type="predicted"/>
<feature type="compositionally biased region" description="Basic and acidic residues" evidence="2">
    <location>
        <begin position="166"/>
        <end position="187"/>
    </location>
</feature>
<sequence length="719" mass="80193">MAASGSNDLEQFRQQWKKELGQQKTKSGGGDTDSDGLSADNNSGQFYQFELGNDKPQNLEFKTNAFPSLPSQNQSGHIDGDSSPDASCDGFNFNSQSAANNNSTSAGADAHEYYPFQILTKFLNEAPKRKKSDPQRAKGVKVRPNLTYCKRKYFVTDSPKPNKAGHQPEKKTKLTRKDNDAEKNQQSTSEKRLLDIFIADLDEINEIPFFDTTVPREVAIKIFQHLDMQSLCMCSQVSRSWHSLANDELLWCQICHTLGYDTDTHVSQGEGWKDTVRRHQEQKRLLIANWKARVGKPYNLNFARGGVLCAASSMGSKIVAGYTSCNIRSWDAETGDICTLTASNTALVIDEAAEDLGRIRNEVTQLSVTPSITTASFRHGFVDVWHNEEGTEPIHTLSFRNPVVSSVCACDVGPSQSFVAATQATRVQISRVNRQEGVIVRDFDVKKAVEKVLWYESSPSTSLPQLLLCCHSSVFLKPMEENSVSSSQAAVDVKENSMTEVHNIIWAPISNVNCRSSAQEIAVGYTHAEPASKVKVNLYDVPTNQQKASLSGHTWVISCMDLPEALSSQVVTGSGDRKIRLYDLRAGHSPTFTLLGHIAKVTCVQMDEWKIVSGDEGGFVHVWDQRMSKKLWDVHNRHPVQYCHFEDRLLIIGNVPYQKFPEEDEFETVSSLRYRGTVQVYDFLANQLRQGIPDVCLSTYAEPEASDYNIGLAMPYDAL</sequence>
<keyword evidence="1" id="KW-0853">WD repeat</keyword>
<dbReference type="InterPro" id="IPR036322">
    <property type="entry name" value="WD40_repeat_dom_sf"/>
</dbReference>
<dbReference type="SMART" id="SM00256">
    <property type="entry name" value="FBOX"/>
    <property type="match status" value="1"/>
</dbReference>
<feature type="compositionally biased region" description="Polar residues" evidence="2">
    <location>
        <begin position="1"/>
        <end position="14"/>
    </location>
</feature>
<dbReference type="Pfam" id="PF12937">
    <property type="entry name" value="F-box-like"/>
    <property type="match status" value="1"/>
</dbReference>
<feature type="region of interest" description="Disordered" evidence="2">
    <location>
        <begin position="156"/>
        <end position="187"/>
    </location>
</feature>
<dbReference type="Pfam" id="PF00400">
    <property type="entry name" value="WD40"/>
    <property type="match status" value="2"/>
</dbReference>
<name>A0ABM0K6W6_APLCA</name>
<dbReference type="GeneID" id="101845279"/>
<dbReference type="InterPro" id="IPR015943">
    <property type="entry name" value="WD40/YVTN_repeat-like_dom_sf"/>
</dbReference>
<gene>
    <name evidence="5" type="primary">LOC101845279</name>
</gene>
<accession>A0ABM0K6W6</accession>
<reference evidence="5" key="1">
    <citation type="submission" date="2025-08" db="UniProtKB">
        <authorList>
            <consortium name="RefSeq"/>
        </authorList>
    </citation>
    <scope>IDENTIFICATION</scope>
</reference>
<dbReference type="Gene3D" id="2.130.10.10">
    <property type="entry name" value="YVTN repeat-like/Quinoprotein amine dehydrogenase"/>
    <property type="match status" value="2"/>
</dbReference>
<protein>
    <submittedName>
        <fullName evidence="5">F-box/WD repeat-containing protein 8</fullName>
    </submittedName>
</protein>
<dbReference type="SUPFAM" id="SSF81383">
    <property type="entry name" value="F-box domain"/>
    <property type="match status" value="1"/>
</dbReference>
<organism evidence="4 5">
    <name type="scientific">Aplysia californica</name>
    <name type="common">California sea hare</name>
    <dbReference type="NCBI Taxonomy" id="6500"/>
    <lineage>
        <taxon>Eukaryota</taxon>
        <taxon>Metazoa</taxon>
        <taxon>Spiralia</taxon>
        <taxon>Lophotrochozoa</taxon>
        <taxon>Mollusca</taxon>
        <taxon>Gastropoda</taxon>
        <taxon>Heterobranchia</taxon>
        <taxon>Euthyneura</taxon>
        <taxon>Tectipleura</taxon>
        <taxon>Aplysiida</taxon>
        <taxon>Aplysioidea</taxon>
        <taxon>Aplysiidae</taxon>
        <taxon>Aplysia</taxon>
    </lineage>
</organism>
<dbReference type="Proteomes" id="UP000694888">
    <property type="component" value="Unplaced"/>
</dbReference>
<dbReference type="Gene3D" id="1.20.1280.50">
    <property type="match status" value="1"/>
</dbReference>
<dbReference type="InterPro" id="IPR001680">
    <property type="entry name" value="WD40_rpt"/>
</dbReference>
<keyword evidence="4" id="KW-1185">Reference proteome</keyword>
<feature type="repeat" description="WD" evidence="1">
    <location>
        <begin position="550"/>
        <end position="592"/>
    </location>
</feature>
<dbReference type="PROSITE" id="PS50082">
    <property type="entry name" value="WD_REPEATS_2"/>
    <property type="match status" value="1"/>
</dbReference>
<dbReference type="SMART" id="SM00320">
    <property type="entry name" value="WD40"/>
    <property type="match status" value="3"/>
</dbReference>
<dbReference type="SUPFAM" id="SSF50978">
    <property type="entry name" value="WD40 repeat-like"/>
    <property type="match status" value="1"/>
</dbReference>